<dbReference type="EMBL" id="MU267596">
    <property type="protein sequence ID" value="KAH7915849.1"/>
    <property type="molecule type" value="Genomic_DNA"/>
</dbReference>
<evidence type="ECO:0000313" key="1">
    <source>
        <dbReference type="EMBL" id="KAH7915849.1"/>
    </source>
</evidence>
<gene>
    <name evidence="1" type="ORF">BJ138DRAFT_1141021</name>
</gene>
<evidence type="ECO:0000313" key="2">
    <source>
        <dbReference type="Proteomes" id="UP000790377"/>
    </source>
</evidence>
<dbReference type="Proteomes" id="UP000790377">
    <property type="component" value="Unassembled WGS sequence"/>
</dbReference>
<protein>
    <submittedName>
        <fullName evidence="1">Uncharacterized protein</fullName>
    </submittedName>
</protein>
<accession>A0ACB8ARR9</accession>
<sequence>MGNQAGDQDINTTIKNIDDELLELKKQESDLFARLHLLQDTIARKQARSGRLKNSLIPAYRAPNEILLACFNQAVQSWLTESAETDERIAKNYVEGEYRPEKPRAFPCTHTPAIAISHVSHRWRQVAINVPSFWTNLAIAPRLERQLNIPQLRDYIDRAKSMPVTLTFRNLTWSGMLSSAQLSALVPLVQQQQITGLTFLDSAHILCDILREGEQHLNSFSSAFSRLTALTIFEASGTFEPSDLKPLLSAMPQLKSLGLGLRCWEETYYDIDGPEEPTIHLPMLDTITIIDWSSPMRNFLRSLSAPALRQFKLLLWYPCESSCLLINDVPRFPNVQHLVFFSHYRFDREIIGAFAGITHLMVKCQATIGDEDPEAFWPNLQHLTLDFAFEDAISRRGFRITGLEPQEDRPEHPLQISVFDSSKVINERILFQCYKELQQYGSLEGTRVDEFWQWQADGAPEPEDIDAVWMT</sequence>
<organism evidence="1 2">
    <name type="scientific">Hygrophoropsis aurantiaca</name>
    <dbReference type="NCBI Taxonomy" id="72124"/>
    <lineage>
        <taxon>Eukaryota</taxon>
        <taxon>Fungi</taxon>
        <taxon>Dikarya</taxon>
        <taxon>Basidiomycota</taxon>
        <taxon>Agaricomycotina</taxon>
        <taxon>Agaricomycetes</taxon>
        <taxon>Agaricomycetidae</taxon>
        <taxon>Boletales</taxon>
        <taxon>Coniophorineae</taxon>
        <taxon>Hygrophoropsidaceae</taxon>
        <taxon>Hygrophoropsis</taxon>
    </lineage>
</organism>
<keyword evidence="2" id="KW-1185">Reference proteome</keyword>
<name>A0ACB8ARR9_9AGAM</name>
<proteinExistence type="predicted"/>
<comment type="caution">
    <text evidence="1">The sequence shown here is derived from an EMBL/GenBank/DDBJ whole genome shotgun (WGS) entry which is preliminary data.</text>
</comment>
<reference evidence="1" key="1">
    <citation type="journal article" date="2021" name="New Phytol.">
        <title>Evolutionary innovations through gain and loss of genes in the ectomycorrhizal Boletales.</title>
        <authorList>
            <person name="Wu G."/>
            <person name="Miyauchi S."/>
            <person name="Morin E."/>
            <person name="Kuo A."/>
            <person name="Drula E."/>
            <person name="Varga T."/>
            <person name="Kohler A."/>
            <person name="Feng B."/>
            <person name="Cao Y."/>
            <person name="Lipzen A."/>
            <person name="Daum C."/>
            <person name="Hundley H."/>
            <person name="Pangilinan J."/>
            <person name="Johnson J."/>
            <person name="Barry K."/>
            <person name="LaButti K."/>
            <person name="Ng V."/>
            <person name="Ahrendt S."/>
            <person name="Min B."/>
            <person name="Choi I.G."/>
            <person name="Park H."/>
            <person name="Plett J.M."/>
            <person name="Magnuson J."/>
            <person name="Spatafora J.W."/>
            <person name="Nagy L.G."/>
            <person name="Henrissat B."/>
            <person name="Grigoriev I.V."/>
            <person name="Yang Z.L."/>
            <person name="Xu J."/>
            <person name="Martin F.M."/>
        </authorList>
    </citation>
    <scope>NUCLEOTIDE SEQUENCE</scope>
    <source>
        <strain evidence="1">ATCC 28755</strain>
    </source>
</reference>